<protein>
    <submittedName>
        <fullName evidence="1">Uncharacterized protein</fullName>
    </submittedName>
</protein>
<organism evidence="1 2">
    <name type="scientific">Sinorhizobium chiapasense</name>
    <dbReference type="NCBI Taxonomy" id="501572"/>
    <lineage>
        <taxon>Bacteria</taxon>
        <taxon>Pseudomonadati</taxon>
        <taxon>Pseudomonadota</taxon>
        <taxon>Alphaproteobacteria</taxon>
        <taxon>Hyphomicrobiales</taxon>
        <taxon>Rhizobiaceae</taxon>
        <taxon>Sinorhizobium/Ensifer group</taxon>
        <taxon>Sinorhizobium</taxon>
    </lineage>
</organism>
<gene>
    <name evidence="1" type="ORF">RB548_04075</name>
</gene>
<reference evidence="1" key="1">
    <citation type="submission" date="2023-08" db="EMBL/GenBank/DDBJ databases">
        <title>Complete genome sequence of Sinorhizobium chiapanecum ITTG S70 isolated from Acaciella angustissima nodules in Chiapas-Mexico.</title>
        <authorList>
            <person name="Rincon-Rosales R."/>
            <person name="Rogel M.A."/>
            <person name="Rincon-Medina C.I."/>
            <person name="Guerrero G."/>
            <person name="Manzano-Gomez L.A."/>
            <person name="Lopez-Lopez A."/>
            <person name="Rincon Molina F.A."/>
            <person name="Martinez-Romero E."/>
        </authorList>
    </citation>
    <scope>NUCLEOTIDE SEQUENCE</scope>
    <source>
        <strain evidence="1">ITTG S70</strain>
    </source>
</reference>
<proteinExistence type="predicted"/>
<dbReference type="EMBL" id="CP133148">
    <property type="protein sequence ID" value="WVT04596.1"/>
    <property type="molecule type" value="Genomic_DNA"/>
</dbReference>
<sequence length="101" mass="10515">MIIDIAASENAVSSVHHADAVTSAESPPSTGGYLPRMDLLRPCEGGVIAIVRTVARTNIVSLANHLFAGPATRVCNLRPLCASPTMAPPEALPADENRVIS</sequence>
<dbReference type="RefSeq" id="WP_331373757.1">
    <property type="nucleotide sequence ID" value="NZ_CP133148.1"/>
</dbReference>
<evidence type="ECO:0000313" key="1">
    <source>
        <dbReference type="EMBL" id="WVT04596.1"/>
    </source>
</evidence>
<accession>A0ABZ2BB90</accession>
<dbReference type="Proteomes" id="UP001432360">
    <property type="component" value="Chromosome"/>
</dbReference>
<name>A0ABZ2BB90_9HYPH</name>
<evidence type="ECO:0000313" key="2">
    <source>
        <dbReference type="Proteomes" id="UP001432360"/>
    </source>
</evidence>
<keyword evidence="2" id="KW-1185">Reference proteome</keyword>